<dbReference type="InterPro" id="IPR036390">
    <property type="entry name" value="WH_DNA-bd_sf"/>
</dbReference>
<keyword evidence="4" id="KW-0804">Transcription</keyword>
<dbReference type="SUPFAM" id="SSF53850">
    <property type="entry name" value="Periplasmic binding protein-like II"/>
    <property type="match status" value="1"/>
</dbReference>
<evidence type="ECO:0000256" key="3">
    <source>
        <dbReference type="ARBA" id="ARBA00023125"/>
    </source>
</evidence>
<name>A0A433SBQ9_9BURK</name>
<proteinExistence type="inferred from homology"/>
<dbReference type="InterPro" id="IPR036388">
    <property type="entry name" value="WH-like_DNA-bd_sf"/>
</dbReference>
<protein>
    <submittedName>
        <fullName evidence="6">HTH-type transcriptional regulator DmlR</fullName>
    </submittedName>
</protein>
<dbReference type="GO" id="GO:0003700">
    <property type="term" value="F:DNA-binding transcription factor activity"/>
    <property type="evidence" value="ECO:0007669"/>
    <property type="project" value="InterPro"/>
</dbReference>
<dbReference type="FunFam" id="1.10.10.10:FF:000001">
    <property type="entry name" value="LysR family transcriptional regulator"/>
    <property type="match status" value="1"/>
</dbReference>
<gene>
    <name evidence="6" type="primary">dmlR_3</name>
    <name evidence="6" type="ORF">CUZ56_02267</name>
</gene>
<dbReference type="Pfam" id="PF03466">
    <property type="entry name" value="LysR_substrate"/>
    <property type="match status" value="1"/>
</dbReference>
<evidence type="ECO:0000313" key="7">
    <source>
        <dbReference type="Proteomes" id="UP000286947"/>
    </source>
</evidence>
<dbReference type="Proteomes" id="UP000286947">
    <property type="component" value="Unassembled WGS sequence"/>
</dbReference>
<dbReference type="GO" id="GO:0043565">
    <property type="term" value="F:sequence-specific DNA binding"/>
    <property type="evidence" value="ECO:0007669"/>
    <property type="project" value="TreeGrafter"/>
</dbReference>
<evidence type="ECO:0000259" key="5">
    <source>
        <dbReference type="PROSITE" id="PS50931"/>
    </source>
</evidence>
<sequence>MDRVTAARVFVEIVERGGLSPAAASLEMSRPMVTRYLAAMEHWAGTRLLHRTTRQISLTEAGSQALQDCRQLLDVAQRFPIASARSVQGLIRVSCAHVFSQYILAPALSRFLAQYPQVTVDLQVSDQAVNLVANRIDLAIRSTNHPDPQLVARPLGQCVSVLCAAPAYLEKHGEPKQVEDLMLHNCLTHHYFSKSLWAFQARKNQPPKSVPVNGSMSASESTVLLAAALQGAGITMQPVFAVLPYLQTGQLVEVLGHEHVQDLAIYGLYASHQGMTPLLRTLLDFLVHWFSQQDPAGGIRPFHQ</sequence>
<comment type="similarity">
    <text evidence="1">Belongs to the LysR transcriptional regulatory family.</text>
</comment>
<dbReference type="PANTHER" id="PTHR30537:SF35">
    <property type="entry name" value="TRANSCRIPTIONAL REGULATORY PROTEIN"/>
    <property type="match status" value="1"/>
</dbReference>
<dbReference type="Gene3D" id="3.40.190.290">
    <property type="match status" value="1"/>
</dbReference>
<dbReference type="Gene3D" id="1.10.10.10">
    <property type="entry name" value="Winged helix-like DNA-binding domain superfamily/Winged helix DNA-binding domain"/>
    <property type="match status" value="1"/>
</dbReference>
<dbReference type="InterPro" id="IPR005119">
    <property type="entry name" value="LysR_subst-bd"/>
</dbReference>
<dbReference type="OrthoDB" id="9786526at2"/>
<accession>A0A433SBQ9</accession>
<evidence type="ECO:0000313" key="6">
    <source>
        <dbReference type="EMBL" id="RUS66188.1"/>
    </source>
</evidence>
<dbReference type="GO" id="GO:0006351">
    <property type="term" value="P:DNA-templated transcription"/>
    <property type="evidence" value="ECO:0007669"/>
    <property type="project" value="TreeGrafter"/>
</dbReference>
<dbReference type="InterPro" id="IPR058163">
    <property type="entry name" value="LysR-type_TF_proteobact-type"/>
</dbReference>
<dbReference type="EMBL" id="PQSP01000006">
    <property type="protein sequence ID" value="RUS66188.1"/>
    <property type="molecule type" value="Genomic_DNA"/>
</dbReference>
<dbReference type="RefSeq" id="WP_126980442.1">
    <property type="nucleotide sequence ID" value="NZ_PQSP01000006.1"/>
</dbReference>
<comment type="caution">
    <text evidence="6">The sequence shown here is derived from an EMBL/GenBank/DDBJ whole genome shotgun (WGS) entry which is preliminary data.</text>
</comment>
<dbReference type="InterPro" id="IPR000847">
    <property type="entry name" value="LysR_HTH_N"/>
</dbReference>
<organism evidence="6 7">
    <name type="scientific">Saezia sanguinis</name>
    <dbReference type="NCBI Taxonomy" id="1965230"/>
    <lineage>
        <taxon>Bacteria</taxon>
        <taxon>Pseudomonadati</taxon>
        <taxon>Pseudomonadota</taxon>
        <taxon>Betaproteobacteria</taxon>
        <taxon>Burkholderiales</taxon>
        <taxon>Saeziaceae</taxon>
        <taxon>Saezia</taxon>
    </lineage>
</organism>
<keyword evidence="2" id="KW-0805">Transcription regulation</keyword>
<dbReference type="SUPFAM" id="SSF46785">
    <property type="entry name" value="Winged helix' DNA-binding domain"/>
    <property type="match status" value="1"/>
</dbReference>
<dbReference type="PANTHER" id="PTHR30537">
    <property type="entry name" value="HTH-TYPE TRANSCRIPTIONAL REGULATOR"/>
    <property type="match status" value="1"/>
</dbReference>
<dbReference type="PROSITE" id="PS50931">
    <property type="entry name" value="HTH_LYSR"/>
    <property type="match status" value="1"/>
</dbReference>
<keyword evidence="7" id="KW-1185">Reference proteome</keyword>
<evidence type="ECO:0000256" key="2">
    <source>
        <dbReference type="ARBA" id="ARBA00023015"/>
    </source>
</evidence>
<keyword evidence="3" id="KW-0238">DNA-binding</keyword>
<dbReference type="AlphaFoldDB" id="A0A433SBQ9"/>
<feature type="domain" description="HTH lysR-type" evidence="5">
    <location>
        <begin position="1"/>
        <end position="59"/>
    </location>
</feature>
<dbReference type="CDD" id="cd08422">
    <property type="entry name" value="PBP2_CrgA_like"/>
    <property type="match status" value="1"/>
</dbReference>
<dbReference type="FunFam" id="3.40.190.290:FF:000001">
    <property type="entry name" value="Transcriptional regulator, LysR family"/>
    <property type="match status" value="1"/>
</dbReference>
<dbReference type="Pfam" id="PF00126">
    <property type="entry name" value="HTH_1"/>
    <property type="match status" value="1"/>
</dbReference>
<reference evidence="6 7" key="1">
    <citation type="submission" date="2018-01" db="EMBL/GenBank/DDBJ databases">
        <title>Saezia sanguinis gen. nov., sp. nov., in the order Burkholderiales isolated from human blood.</title>
        <authorList>
            <person name="Medina-Pascual M.J."/>
            <person name="Valdezate S."/>
            <person name="Monzon S."/>
            <person name="Cuesta I."/>
            <person name="Carrasco G."/>
            <person name="Villalon P."/>
            <person name="Saez-Nieto J.A."/>
        </authorList>
    </citation>
    <scope>NUCLEOTIDE SEQUENCE [LARGE SCALE GENOMIC DNA]</scope>
    <source>
        <strain evidence="6 7">CNM695-12</strain>
    </source>
</reference>
<evidence type="ECO:0000256" key="1">
    <source>
        <dbReference type="ARBA" id="ARBA00009437"/>
    </source>
</evidence>
<evidence type="ECO:0000256" key="4">
    <source>
        <dbReference type="ARBA" id="ARBA00023163"/>
    </source>
</evidence>